<sequence length="77" mass="8244">MTQTLTGAITVVQPPLGPGQLRAVAYLRISTEMQKKGYGIAYAKKGIAKHIEKKGWALVGTYTECGRERHLGGSQAG</sequence>
<comment type="caution">
    <text evidence="1">The sequence shown here is derived from an EMBL/GenBank/DDBJ whole genome shotgun (WGS) entry which is preliminary data.</text>
</comment>
<evidence type="ECO:0008006" key="3">
    <source>
        <dbReference type="Google" id="ProtNLM"/>
    </source>
</evidence>
<name>A0ABV4SDE9_9ACTN</name>
<dbReference type="EMBL" id="JBGOSP010000003">
    <property type="protein sequence ID" value="MFA3835952.1"/>
    <property type="molecule type" value="Genomic_DNA"/>
</dbReference>
<reference evidence="1 2" key="1">
    <citation type="submission" date="2024-08" db="EMBL/GenBank/DDBJ databases">
        <title>Genome sequence of Streptomyces aureus CACIA-1.46HGO.</title>
        <authorList>
            <person name="Evangelista-Martinez Z."/>
        </authorList>
    </citation>
    <scope>NUCLEOTIDE SEQUENCE [LARGE SCALE GENOMIC DNA]</scope>
    <source>
        <strain evidence="1 2">CACIA-1.46HGO</strain>
    </source>
</reference>
<keyword evidence="2" id="KW-1185">Reference proteome</keyword>
<proteinExistence type="predicted"/>
<accession>A0ABV4SDE9</accession>
<gene>
    <name evidence="1" type="ORF">ACEG43_07150</name>
</gene>
<dbReference type="RefSeq" id="WP_372561875.1">
    <property type="nucleotide sequence ID" value="NZ_JBGOSP010000003.1"/>
</dbReference>
<dbReference type="InterPro" id="IPR036162">
    <property type="entry name" value="Resolvase-like_N_sf"/>
</dbReference>
<organism evidence="1 2">
    <name type="scientific">Streptomyces aureus</name>
    <dbReference type="NCBI Taxonomy" id="193461"/>
    <lineage>
        <taxon>Bacteria</taxon>
        <taxon>Bacillati</taxon>
        <taxon>Actinomycetota</taxon>
        <taxon>Actinomycetes</taxon>
        <taxon>Kitasatosporales</taxon>
        <taxon>Streptomycetaceae</taxon>
        <taxon>Streptomyces</taxon>
    </lineage>
</organism>
<protein>
    <recommendedName>
        <fullName evidence="3">Resolvase/invertase-type recombinase catalytic domain-containing protein</fullName>
    </recommendedName>
</protein>
<evidence type="ECO:0000313" key="2">
    <source>
        <dbReference type="Proteomes" id="UP001571476"/>
    </source>
</evidence>
<evidence type="ECO:0000313" key="1">
    <source>
        <dbReference type="EMBL" id="MFA3835952.1"/>
    </source>
</evidence>
<dbReference type="Gene3D" id="3.40.50.1390">
    <property type="entry name" value="Resolvase, N-terminal catalytic domain"/>
    <property type="match status" value="1"/>
</dbReference>
<dbReference type="Proteomes" id="UP001571476">
    <property type="component" value="Unassembled WGS sequence"/>
</dbReference>